<dbReference type="AlphaFoldDB" id="A0ABD5ZE81"/>
<dbReference type="InterPro" id="IPR050471">
    <property type="entry name" value="AB_hydrolase"/>
</dbReference>
<dbReference type="Pfam" id="PF00561">
    <property type="entry name" value="Abhydrolase_1"/>
    <property type="match status" value="1"/>
</dbReference>
<dbReference type="InterPro" id="IPR000073">
    <property type="entry name" value="AB_hydrolase_1"/>
</dbReference>
<dbReference type="PANTHER" id="PTHR43433">
    <property type="entry name" value="HYDROLASE, ALPHA/BETA FOLD FAMILY PROTEIN"/>
    <property type="match status" value="1"/>
</dbReference>
<accession>A0ABD5ZE81</accession>
<dbReference type="EMBL" id="JBHTAA010000005">
    <property type="protein sequence ID" value="MFC7203522.1"/>
    <property type="molecule type" value="Genomic_DNA"/>
</dbReference>
<dbReference type="PANTHER" id="PTHR43433:SF5">
    <property type="entry name" value="AB HYDROLASE-1 DOMAIN-CONTAINING PROTEIN"/>
    <property type="match status" value="1"/>
</dbReference>
<feature type="domain" description="AB hydrolase-1" evidence="1">
    <location>
        <begin position="74"/>
        <end position="250"/>
    </location>
</feature>
<dbReference type="RefSeq" id="WP_390222861.1">
    <property type="nucleotide sequence ID" value="NZ_JBHTAA010000005.1"/>
</dbReference>
<comment type="caution">
    <text evidence="2">The sequence shown here is derived from an EMBL/GenBank/DDBJ whole genome shotgun (WGS) entry which is preliminary data.</text>
</comment>
<gene>
    <name evidence="2" type="ORF">ACFQJC_08355</name>
</gene>
<dbReference type="GO" id="GO:0016787">
    <property type="term" value="F:hydrolase activity"/>
    <property type="evidence" value="ECO:0007669"/>
    <property type="project" value="UniProtKB-KW"/>
</dbReference>
<protein>
    <submittedName>
        <fullName evidence="2">Alpha/beta fold hydrolase</fullName>
    </submittedName>
</protein>
<sequence length="277" mass="30420">MDLEYGMLDGRRPYYRIGDTDGEPLVILPGLSDSLQRDEPNRGTAMALAGLYRSFLDRDVWVVGRRRHIPAGSTTRDMAAAYATVIDEYDLWPADVIGVSLGGLVAQYLAAEYADYVDSVVLVSCGARLGGYGEELAKRWRTMAGKGEWSEIIADTERKSAPGYQRQVLPSMIRVAGRFVDLRPEVPADVVLSLTAALEHDARDVLGDIDAPTLVVAGDNDRLFPEPRVRELKDGIDDSTLALFKGAGHGLATSKPKRVNEISRRFFDGFRGDGLYP</sequence>
<dbReference type="PRINTS" id="PR00111">
    <property type="entry name" value="ABHYDROLASE"/>
</dbReference>
<evidence type="ECO:0000313" key="2">
    <source>
        <dbReference type="EMBL" id="MFC7203522.1"/>
    </source>
</evidence>
<proteinExistence type="predicted"/>
<dbReference type="SUPFAM" id="SSF53474">
    <property type="entry name" value="alpha/beta-Hydrolases"/>
    <property type="match status" value="1"/>
</dbReference>
<organism evidence="2 3">
    <name type="scientific">Haloferax namakaokahaiae</name>
    <dbReference type="NCBI Taxonomy" id="1748331"/>
    <lineage>
        <taxon>Archaea</taxon>
        <taxon>Methanobacteriati</taxon>
        <taxon>Methanobacteriota</taxon>
        <taxon>Stenosarchaea group</taxon>
        <taxon>Halobacteria</taxon>
        <taxon>Halobacteriales</taxon>
        <taxon>Haloferacaceae</taxon>
        <taxon>Haloferax</taxon>
    </lineage>
</organism>
<keyword evidence="2" id="KW-0378">Hydrolase</keyword>
<evidence type="ECO:0000259" key="1">
    <source>
        <dbReference type="Pfam" id="PF00561"/>
    </source>
</evidence>
<dbReference type="InterPro" id="IPR029058">
    <property type="entry name" value="AB_hydrolase_fold"/>
</dbReference>
<dbReference type="Proteomes" id="UP001596481">
    <property type="component" value="Unassembled WGS sequence"/>
</dbReference>
<keyword evidence="3" id="KW-1185">Reference proteome</keyword>
<evidence type="ECO:0000313" key="3">
    <source>
        <dbReference type="Proteomes" id="UP001596481"/>
    </source>
</evidence>
<reference evidence="2 3" key="1">
    <citation type="journal article" date="2019" name="Int. J. Syst. Evol. Microbiol.">
        <title>The Global Catalogue of Microorganisms (GCM) 10K type strain sequencing project: providing services to taxonomists for standard genome sequencing and annotation.</title>
        <authorList>
            <consortium name="The Broad Institute Genomics Platform"/>
            <consortium name="The Broad Institute Genome Sequencing Center for Infectious Disease"/>
            <person name="Wu L."/>
            <person name="Ma J."/>
        </authorList>
    </citation>
    <scope>NUCLEOTIDE SEQUENCE [LARGE SCALE GENOMIC DNA]</scope>
    <source>
        <strain evidence="2 3">DSM 29988</strain>
    </source>
</reference>
<dbReference type="Gene3D" id="3.40.50.1820">
    <property type="entry name" value="alpha/beta hydrolase"/>
    <property type="match status" value="1"/>
</dbReference>
<name>A0ABD5ZE81_9EURY</name>